<accession>A0A4Q9NAN0</accession>
<dbReference type="Proteomes" id="UP000292082">
    <property type="component" value="Unassembled WGS sequence"/>
</dbReference>
<dbReference type="AlphaFoldDB" id="A0A4Q9NAN0"/>
<dbReference type="STRING" id="114155.A0A4Q9NAN0"/>
<keyword evidence="2" id="KW-1185">Reference proteome</keyword>
<protein>
    <submittedName>
        <fullName evidence="1">Uncharacterized protein</fullName>
    </submittedName>
</protein>
<name>A0A4Q9NAN0_9APHY</name>
<evidence type="ECO:0000313" key="2">
    <source>
        <dbReference type="Proteomes" id="UP000292082"/>
    </source>
</evidence>
<evidence type="ECO:0000313" key="1">
    <source>
        <dbReference type="EMBL" id="TBU51155.1"/>
    </source>
</evidence>
<reference evidence="1 2" key="1">
    <citation type="submission" date="2019-01" db="EMBL/GenBank/DDBJ databases">
        <title>Draft genome sequences of three monokaryotic isolates of the white-rot basidiomycete fungus Dichomitus squalens.</title>
        <authorList>
            <consortium name="DOE Joint Genome Institute"/>
            <person name="Lopez S.C."/>
            <person name="Andreopoulos B."/>
            <person name="Pangilinan J."/>
            <person name="Lipzen A."/>
            <person name="Riley R."/>
            <person name="Ahrendt S."/>
            <person name="Ng V."/>
            <person name="Barry K."/>
            <person name="Daum C."/>
            <person name="Grigoriev I.V."/>
            <person name="Hilden K.S."/>
            <person name="Makela M.R."/>
            <person name="de Vries R.P."/>
        </authorList>
    </citation>
    <scope>NUCLEOTIDE SEQUENCE [LARGE SCALE GENOMIC DNA]</scope>
    <source>
        <strain evidence="1 2">CBS 464.89</strain>
    </source>
</reference>
<sequence length="306" mass="33179">RDVSDAIDAAQRDVNYAKRDFDAAFGSANDAIESARRDVRSLQHQIDDMYDTIRDYKRAPWYEFWKKAEIAGLYVAVGALEASKAIADGVLQAAEGVLTSANFIAKKTAFDGAQTALRAARKTGRDALDVAQKAVEVADTTSQGTLNLAIETLKTTRDGVEWGILQGAKEALRAYKDANDAAFRAATQALIDLVKCAENLAYESAKIALKGARAATVTLDAARAALEWVADHALEAFDIRVVHLSGSLRGMVGAGGSMAKPFKAHIQGVVSGQPFNLDAEFDPRRTADFITFIFHDLWDRIKAEIL</sequence>
<gene>
    <name evidence="1" type="ORF">BD310DRAFT_982872</name>
</gene>
<dbReference type="EMBL" id="ML145377">
    <property type="protein sequence ID" value="TBU51155.1"/>
    <property type="molecule type" value="Genomic_DNA"/>
</dbReference>
<proteinExistence type="predicted"/>
<organism evidence="1 2">
    <name type="scientific">Dichomitus squalens</name>
    <dbReference type="NCBI Taxonomy" id="114155"/>
    <lineage>
        <taxon>Eukaryota</taxon>
        <taxon>Fungi</taxon>
        <taxon>Dikarya</taxon>
        <taxon>Basidiomycota</taxon>
        <taxon>Agaricomycotina</taxon>
        <taxon>Agaricomycetes</taxon>
        <taxon>Polyporales</taxon>
        <taxon>Polyporaceae</taxon>
        <taxon>Dichomitus</taxon>
    </lineage>
</organism>
<feature type="non-terminal residue" evidence="1">
    <location>
        <position position="1"/>
    </location>
</feature>